<feature type="signal peptide" evidence="1">
    <location>
        <begin position="1"/>
        <end position="19"/>
    </location>
</feature>
<feature type="chain" id="PRO_5024340231" evidence="1">
    <location>
        <begin position="20"/>
        <end position="284"/>
    </location>
</feature>
<proteinExistence type="predicted"/>
<evidence type="ECO:0000256" key="1">
    <source>
        <dbReference type="SAM" id="SignalP"/>
    </source>
</evidence>
<evidence type="ECO:0000313" key="3">
    <source>
        <dbReference type="Proteomes" id="UP000388235"/>
    </source>
</evidence>
<keyword evidence="1" id="KW-0732">Signal</keyword>
<dbReference type="EMBL" id="CP045871">
    <property type="protein sequence ID" value="QGG80174.1"/>
    <property type="molecule type" value="Genomic_DNA"/>
</dbReference>
<reference evidence="2 3" key="1">
    <citation type="submission" date="2019-11" db="EMBL/GenBank/DDBJ databases">
        <authorList>
            <person name="Khan S.A."/>
            <person name="Jeon C.O."/>
            <person name="Chun B.H."/>
        </authorList>
    </citation>
    <scope>NUCLEOTIDE SEQUENCE [LARGE SCALE GENOMIC DNA]</scope>
    <source>
        <strain evidence="2 3">IMCC 1097</strain>
    </source>
</reference>
<dbReference type="AlphaFoldDB" id="A0A5Q2QAV1"/>
<dbReference type="RefSeq" id="WP_153713678.1">
    <property type="nucleotide sequence ID" value="NZ_OZ244735.1"/>
</dbReference>
<dbReference type="Proteomes" id="UP000388235">
    <property type="component" value="Chromosome"/>
</dbReference>
<protein>
    <submittedName>
        <fullName evidence="2">TAXI family TRAP transporter solute-binding subunit</fullName>
    </submittedName>
</protein>
<dbReference type="PANTHER" id="PTHR42941:SF1">
    <property type="entry name" value="SLL1037 PROTEIN"/>
    <property type="match status" value="1"/>
</dbReference>
<dbReference type="KEGG" id="llp:GH975_06130"/>
<dbReference type="PANTHER" id="PTHR42941">
    <property type="entry name" value="SLL1037 PROTEIN"/>
    <property type="match status" value="1"/>
</dbReference>
<dbReference type="Gene3D" id="3.40.190.10">
    <property type="entry name" value="Periplasmic binding protein-like II"/>
    <property type="match status" value="2"/>
</dbReference>
<dbReference type="NCBIfam" id="TIGR02122">
    <property type="entry name" value="TRAP_TAXI"/>
    <property type="match status" value="1"/>
</dbReference>
<dbReference type="Pfam" id="PF16868">
    <property type="entry name" value="NMT1_3"/>
    <property type="match status" value="1"/>
</dbReference>
<sequence length="284" mass="29970">MASVVLRCALWVMSASVLGASAQGNYQKFIALGSGSSVGTYYQVANTLCHAINDERLVHGVRCINRSTGGSIYNIKALQAGQLDMAITRRDLLDAAMDAQSSRPDLEVGVGLRYLKSLYSMPLVAFSRADSGINGLNDILGKRVNIGAKGSGKRSAASAIFDALGWSSSDFSELTELSSAAMVEAFCDGTIDVFFEALANPNAMYATIIDDCNGRLIEMSPAIIDRVLAANSAFKLTPIAAGLYNHHAGESKAIGFEAVLATTDALTDGTVDIIMQLVSQVESP</sequence>
<dbReference type="SUPFAM" id="SSF53850">
    <property type="entry name" value="Periplasmic binding protein-like II"/>
    <property type="match status" value="1"/>
</dbReference>
<dbReference type="InterPro" id="IPR011852">
    <property type="entry name" value="TRAP_TAXI"/>
</dbReference>
<accession>A0A5Q2QAV1</accession>
<name>A0A5Q2QAV1_9GAMM</name>
<dbReference type="OrthoDB" id="9780180at2"/>
<organism evidence="2 3">
    <name type="scientific">Litorivicinus lipolyticus</name>
    <dbReference type="NCBI Taxonomy" id="418701"/>
    <lineage>
        <taxon>Bacteria</taxon>
        <taxon>Pseudomonadati</taxon>
        <taxon>Pseudomonadota</taxon>
        <taxon>Gammaproteobacteria</taxon>
        <taxon>Oceanospirillales</taxon>
        <taxon>Litorivicinaceae</taxon>
        <taxon>Litorivicinus</taxon>
    </lineage>
</organism>
<evidence type="ECO:0000313" key="2">
    <source>
        <dbReference type="EMBL" id="QGG80174.1"/>
    </source>
</evidence>
<keyword evidence="3" id="KW-1185">Reference proteome</keyword>
<gene>
    <name evidence="2" type="ORF">GH975_06130</name>
</gene>